<keyword evidence="6" id="KW-1185">Reference proteome</keyword>
<dbReference type="SUPFAM" id="SSF46785">
    <property type="entry name" value="Winged helix' DNA-binding domain"/>
    <property type="match status" value="1"/>
</dbReference>
<name>A0A7W8KJ83_9DEIO</name>
<evidence type="ECO:0000256" key="1">
    <source>
        <dbReference type="ARBA" id="ARBA00006479"/>
    </source>
</evidence>
<evidence type="ECO:0000313" key="5">
    <source>
        <dbReference type="Proteomes" id="UP000539473"/>
    </source>
</evidence>
<protein>
    <submittedName>
        <fullName evidence="4">Putative NBD/HSP70 family sugar kinase</fullName>
    </submittedName>
</protein>
<proteinExistence type="inferred from homology"/>
<evidence type="ECO:0000313" key="3">
    <source>
        <dbReference type="EMBL" id="GHF51401.1"/>
    </source>
</evidence>
<dbReference type="PROSITE" id="PS01125">
    <property type="entry name" value="ROK"/>
    <property type="match status" value="1"/>
</dbReference>
<dbReference type="PANTHER" id="PTHR18964">
    <property type="entry name" value="ROK (REPRESSOR, ORF, KINASE) FAMILY"/>
    <property type="match status" value="1"/>
</dbReference>
<reference evidence="3" key="1">
    <citation type="journal article" date="2014" name="Int. J. Syst. Evol. Microbiol.">
        <title>Complete genome of a new Firmicutes species belonging to the dominant human colonic microbiota ('Ruminococcus bicirculans') reveals two chromosomes and a selective capacity to utilize plant glucans.</title>
        <authorList>
            <consortium name="NISC Comparative Sequencing Program"/>
            <person name="Wegmann U."/>
            <person name="Louis P."/>
            <person name="Goesmann A."/>
            <person name="Henrissat B."/>
            <person name="Duncan S.H."/>
            <person name="Flint H.J."/>
        </authorList>
    </citation>
    <scope>NUCLEOTIDE SEQUENCE</scope>
    <source>
        <strain evidence="3">CGMCC 1.18437</strain>
    </source>
</reference>
<feature type="compositionally biased region" description="Polar residues" evidence="2">
    <location>
        <begin position="428"/>
        <end position="442"/>
    </location>
</feature>
<evidence type="ECO:0000313" key="4">
    <source>
        <dbReference type="EMBL" id="MBB5377564.1"/>
    </source>
</evidence>
<evidence type="ECO:0000256" key="2">
    <source>
        <dbReference type="SAM" id="MobiDB-lite"/>
    </source>
</evidence>
<sequence>MTHAAHSHDTLDLAAIRARHTVLLLGLLWEGDRARVDIARDLGLSRSAISNIVAELMDVGLVQEAGARSGAQVGRRATLLHLNARAAMLLAIDLGASHARVDVLDLRCRSLASRSVPHDIQRGPQATYALLGELAAQVMREAGVVTAQVAVAGVGVPGPVDHESGGVVLPPNMPGWDGENVGEGLRRVLGVPVLVDNDANLGALAETRFGAHRGVADLIYVKLATGIGAGVLLGGRLHRGARGGAGEIGHISINEQGPVGRSGNPGSLESYAAAQVLAPLAAQLRASGTPSTLGDAPTLADLLRHANSDPLARAVWQTTGHHLGVAISTMLNLFNPQAVVIGGRLAQAGEVLIGAVRTSAQQRTMRINAERARLDLSTLGGDAGVLGAGAMMLGALFTPRGLPHLYAISHPLSAAGAGSRAPPRAGLSSMTPDNPNARSISVQPFPFLNGGVP</sequence>
<dbReference type="InterPro" id="IPR036390">
    <property type="entry name" value="WH_DNA-bd_sf"/>
</dbReference>
<dbReference type="InterPro" id="IPR011991">
    <property type="entry name" value="ArsR-like_HTH"/>
</dbReference>
<dbReference type="Gene3D" id="3.30.420.40">
    <property type="match status" value="2"/>
</dbReference>
<dbReference type="GO" id="GO:0016301">
    <property type="term" value="F:kinase activity"/>
    <property type="evidence" value="ECO:0007669"/>
    <property type="project" value="UniProtKB-KW"/>
</dbReference>
<dbReference type="SUPFAM" id="SSF53067">
    <property type="entry name" value="Actin-like ATPase domain"/>
    <property type="match status" value="1"/>
</dbReference>
<dbReference type="Proteomes" id="UP000619376">
    <property type="component" value="Unassembled WGS sequence"/>
</dbReference>
<reference evidence="6" key="2">
    <citation type="journal article" date="2019" name="Int. J. Syst. Evol. Microbiol.">
        <title>The Global Catalogue of Microorganisms (GCM) 10K type strain sequencing project: providing services to taxonomists for standard genome sequencing and annotation.</title>
        <authorList>
            <consortium name="The Broad Institute Genomics Platform"/>
            <consortium name="The Broad Institute Genome Sequencing Center for Infectious Disease"/>
            <person name="Wu L."/>
            <person name="Ma J."/>
        </authorList>
    </citation>
    <scope>NUCLEOTIDE SEQUENCE [LARGE SCALE GENOMIC DNA]</scope>
    <source>
        <strain evidence="6">CGMCC 1.18437</strain>
    </source>
</reference>
<dbReference type="CDD" id="cd00090">
    <property type="entry name" value="HTH_ARSR"/>
    <property type="match status" value="1"/>
</dbReference>
<keyword evidence="4" id="KW-0418">Kinase</keyword>
<gene>
    <name evidence="3" type="ORF">GCM10017781_29930</name>
    <name evidence="4" type="ORF">HNQ07_003056</name>
</gene>
<comment type="similarity">
    <text evidence="1">Belongs to the ROK (NagC/XylR) family.</text>
</comment>
<dbReference type="EMBL" id="JACHFK010000007">
    <property type="protein sequence ID" value="MBB5377564.1"/>
    <property type="molecule type" value="Genomic_DNA"/>
</dbReference>
<dbReference type="InterPro" id="IPR049874">
    <property type="entry name" value="ROK_cs"/>
</dbReference>
<reference evidence="3" key="4">
    <citation type="submission" date="2024-05" db="EMBL/GenBank/DDBJ databases">
        <authorList>
            <person name="Sun Q."/>
            <person name="Zhou Y."/>
        </authorList>
    </citation>
    <scope>NUCLEOTIDE SEQUENCE</scope>
    <source>
        <strain evidence="3">CGMCC 1.18437</strain>
    </source>
</reference>
<dbReference type="EMBL" id="BNAJ01000007">
    <property type="protein sequence ID" value="GHF51401.1"/>
    <property type="molecule type" value="Genomic_DNA"/>
</dbReference>
<dbReference type="AlphaFoldDB" id="A0A7W8KJ83"/>
<dbReference type="RefSeq" id="WP_229832043.1">
    <property type="nucleotide sequence ID" value="NZ_BNAJ01000007.1"/>
</dbReference>
<dbReference type="Pfam" id="PF00480">
    <property type="entry name" value="ROK"/>
    <property type="match status" value="1"/>
</dbReference>
<dbReference type="InterPro" id="IPR036388">
    <property type="entry name" value="WH-like_DNA-bd_sf"/>
</dbReference>
<evidence type="ECO:0000313" key="6">
    <source>
        <dbReference type="Proteomes" id="UP000619376"/>
    </source>
</evidence>
<accession>A0A7W8KJ83</accession>
<dbReference type="InterPro" id="IPR043129">
    <property type="entry name" value="ATPase_NBD"/>
</dbReference>
<feature type="region of interest" description="Disordered" evidence="2">
    <location>
        <begin position="418"/>
        <end position="453"/>
    </location>
</feature>
<reference evidence="4 5" key="3">
    <citation type="submission" date="2020-08" db="EMBL/GenBank/DDBJ databases">
        <title>Genomic Encyclopedia of Type Strains, Phase IV (KMG-IV): sequencing the most valuable type-strain genomes for metagenomic binning, comparative biology and taxonomic classification.</title>
        <authorList>
            <person name="Goeker M."/>
        </authorList>
    </citation>
    <scope>NUCLEOTIDE SEQUENCE [LARGE SCALE GENOMIC DNA]</scope>
    <source>
        <strain evidence="4 5">DSM 27521</strain>
    </source>
</reference>
<organism evidence="4 5">
    <name type="scientific">Deinococcus metalli</name>
    <dbReference type="NCBI Taxonomy" id="1141878"/>
    <lineage>
        <taxon>Bacteria</taxon>
        <taxon>Thermotogati</taxon>
        <taxon>Deinococcota</taxon>
        <taxon>Deinococci</taxon>
        <taxon>Deinococcales</taxon>
        <taxon>Deinococcaceae</taxon>
        <taxon>Deinococcus</taxon>
    </lineage>
</organism>
<keyword evidence="4" id="KW-0808">Transferase</keyword>
<dbReference type="PANTHER" id="PTHR18964:SF173">
    <property type="entry name" value="GLUCOKINASE"/>
    <property type="match status" value="1"/>
</dbReference>
<dbReference type="Gene3D" id="1.10.10.10">
    <property type="entry name" value="Winged helix-like DNA-binding domain superfamily/Winged helix DNA-binding domain"/>
    <property type="match status" value="1"/>
</dbReference>
<dbReference type="Proteomes" id="UP000539473">
    <property type="component" value="Unassembled WGS sequence"/>
</dbReference>
<dbReference type="InterPro" id="IPR000600">
    <property type="entry name" value="ROK"/>
</dbReference>
<comment type="caution">
    <text evidence="4">The sequence shown here is derived from an EMBL/GenBank/DDBJ whole genome shotgun (WGS) entry which is preliminary data.</text>
</comment>
<feature type="compositionally biased region" description="Low complexity" evidence="2">
    <location>
        <begin position="418"/>
        <end position="427"/>
    </location>
</feature>